<name>A0A238ZET3_9BACT</name>
<dbReference type="SUPFAM" id="SSF55781">
    <property type="entry name" value="GAF domain-like"/>
    <property type="match status" value="1"/>
</dbReference>
<proteinExistence type="predicted"/>
<dbReference type="Proteomes" id="UP000198405">
    <property type="component" value="Unassembled WGS sequence"/>
</dbReference>
<dbReference type="EMBL" id="FZOB01000008">
    <property type="protein sequence ID" value="SNR81518.1"/>
    <property type="molecule type" value="Genomic_DNA"/>
</dbReference>
<dbReference type="Gene3D" id="1.25.40.10">
    <property type="entry name" value="Tetratricopeptide repeat domain"/>
    <property type="match status" value="1"/>
</dbReference>
<dbReference type="InterPro" id="IPR003018">
    <property type="entry name" value="GAF"/>
</dbReference>
<sequence length="296" mass="34223">MPFFKKKNAIENFKKLLSKKNYSDAFKIAITILEKDPDNPFVLDEAINILKQLHRKDSLENFILSIAEKKFKDGYYDKAIAILKKGLKEVPSSYSLIKLLSSIYEKKDLYYEALNCVYQGWKKAKEPEKSKLKKLMIEKLTKLLETAEELKKHDTEKLLIYFSNLARKLLNVDRCTIYIADPEKKILWTKIAHGIDKIIIPIDKGFAGYVYRTGESIISNDPYNDRRFFKDVDTITGYKTRNIVTVPIIINGRKIGVFQALNKIGEKFNEDDLSILTILALHSAPYLIESIKESKN</sequence>
<dbReference type="InterPro" id="IPR011990">
    <property type="entry name" value="TPR-like_helical_dom_sf"/>
</dbReference>
<dbReference type="SUPFAM" id="SSF48452">
    <property type="entry name" value="TPR-like"/>
    <property type="match status" value="1"/>
</dbReference>
<evidence type="ECO:0000313" key="3">
    <source>
        <dbReference type="Proteomes" id="UP000198405"/>
    </source>
</evidence>
<keyword evidence="3" id="KW-1185">Reference proteome</keyword>
<dbReference type="SMART" id="SM00065">
    <property type="entry name" value="GAF"/>
    <property type="match status" value="1"/>
</dbReference>
<feature type="domain" description="GAF" evidence="1">
    <location>
        <begin position="154"/>
        <end position="295"/>
    </location>
</feature>
<evidence type="ECO:0000259" key="1">
    <source>
        <dbReference type="SMART" id="SM00065"/>
    </source>
</evidence>
<evidence type="ECO:0000313" key="2">
    <source>
        <dbReference type="EMBL" id="SNR81518.1"/>
    </source>
</evidence>
<accession>A0A238ZET3</accession>
<dbReference type="InterPro" id="IPR029016">
    <property type="entry name" value="GAF-like_dom_sf"/>
</dbReference>
<protein>
    <submittedName>
        <fullName evidence="2">GAF domain-containing protein</fullName>
    </submittedName>
</protein>
<dbReference type="AlphaFoldDB" id="A0A238ZET3"/>
<reference evidence="3" key="1">
    <citation type="submission" date="2017-06" db="EMBL/GenBank/DDBJ databases">
        <authorList>
            <person name="Varghese N."/>
            <person name="Submissions S."/>
        </authorList>
    </citation>
    <scope>NUCLEOTIDE SEQUENCE [LARGE SCALE GENOMIC DNA]</scope>
    <source>
        <strain evidence="3">DSM 15668</strain>
    </source>
</reference>
<gene>
    <name evidence="2" type="ORF">SAMN06265340_10814</name>
</gene>
<dbReference type="OrthoDB" id="12301at2"/>
<dbReference type="RefSeq" id="WP_089323236.1">
    <property type="nucleotide sequence ID" value="NZ_FZOB01000008.1"/>
</dbReference>
<organism evidence="2 3">
    <name type="scientific">Desulfurobacterium atlanticum</name>
    <dbReference type="NCBI Taxonomy" id="240169"/>
    <lineage>
        <taxon>Bacteria</taxon>
        <taxon>Pseudomonadati</taxon>
        <taxon>Aquificota</taxon>
        <taxon>Aquificia</taxon>
        <taxon>Desulfurobacteriales</taxon>
        <taxon>Desulfurobacteriaceae</taxon>
        <taxon>Desulfurobacterium</taxon>
    </lineage>
</organism>
<dbReference type="Pfam" id="PF01590">
    <property type="entry name" value="GAF"/>
    <property type="match status" value="1"/>
</dbReference>
<dbReference type="Gene3D" id="3.30.450.40">
    <property type="match status" value="1"/>
</dbReference>